<reference evidence="1" key="2">
    <citation type="submission" date="2023-06" db="EMBL/GenBank/DDBJ databases">
        <authorList>
            <consortium name="Lawrence Berkeley National Laboratory"/>
            <person name="Haridas S."/>
            <person name="Hensen N."/>
            <person name="Bonometti L."/>
            <person name="Westerberg I."/>
            <person name="Brannstrom I.O."/>
            <person name="Guillou S."/>
            <person name="Cros-Aarteil S."/>
            <person name="Calhoun S."/>
            <person name="Kuo A."/>
            <person name="Mondo S."/>
            <person name="Pangilinan J."/>
            <person name="Riley R."/>
            <person name="LaButti K."/>
            <person name="Andreopoulos B."/>
            <person name="Lipzen A."/>
            <person name="Chen C."/>
            <person name="Yanf M."/>
            <person name="Daum C."/>
            <person name="Ng V."/>
            <person name="Clum A."/>
            <person name="Steindorff A."/>
            <person name="Ohm R."/>
            <person name="Martin F."/>
            <person name="Silar P."/>
            <person name="Natvig D."/>
            <person name="Lalanne C."/>
            <person name="Gautier V."/>
            <person name="Ament-velasquez S.L."/>
            <person name="Kruys A."/>
            <person name="Hutchinson M.I."/>
            <person name="Powell A.J."/>
            <person name="Barry K."/>
            <person name="Miller A.N."/>
            <person name="Grigoriev I.V."/>
            <person name="Debuchy R."/>
            <person name="Gladieux P."/>
            <person name="Thoren M.H."/>
            <person name="Johannesson H."/>
        </authorList>
    </citation>
    <scope>NUCLEOTIDE SEQUENCE</scope>
    <source>
        <strain evidence="1">CBS 232.78</strain>
    </source>
</reference>
<protein>
    <submittedName>
        <fullName evidence="1">Uncharacterized protein</fullName>
    </submittedName>
</protein>
<accession>A0AAE0U0J5</accession>
<evidence type="ECO:0000313" key="2">
    <source>
        <dbReference type="Proteomes" id="UP001285441"/>
    </source>
</evidence>
<name>A0AAE0U0J5_9PEZI</name>
<gene>
    <name evidence="1" type="ORF">B0H63DRAFT_558144</name>
</gene>
<organism evidence="1 2">
    <name type="scientific">Podospora didyma</name>
    <dbReference type="NCBI Taxonomy" id="330526"/>
    <lineage>
        <taxon>Eukaryota</taxon>
        <taxon>Fungi</taxon>
        <taxon>Dikarya</taxon>
        <taxon>Ascomycota</taxon>
        <taxon>Pezizomycotina</taxon>
        <taxon>Sordariomycetes</taxon>
        <taxon>Sordariomycetidae</taxon>
        <taxon>Sordariales</taxon>
        <taxon>Podosporaceae</taxon>
        <taxon>Podospora</taxon>
    </lineage>
</organism>
<dbReference type="Proteomes" id="UP001285441">
    <property type="component" value="Unassembled WGS sequence"/>
</dbReference>
<dbReference type="EMBL" id="JAULSW010000003">
    <property type="protein sequence ID" value="KAK3386422.1"/>
    <property type="molecule type" value="Genomic_DNA"/>
</dbReference>
<comment type="caution">
    <text evidence="1">The sequence shown here is derived from an EMBL/GenBank/DDBJ whole genome shotgun (WGS) entry which is preliminary data.</text>
</comment>
<proteinExistence type="predicted"/>
<dbReference type="AlphaFoldDB" id="A0AAE0U0J5"/>
<sequence>MSQSTIVGCLLDVSGSMQETLEAERGEAGAVECLRAVIRAAVQLARAEYKHDPDALLDVRLRSTDGDPVPLASQLKNDGIFVATIFLTNKSSEAQKELYDRPKDSWDGGQRALFEMTTHPSSGECALYAAVCSSDALEEFCSVLLSARFGSADVMLDILERCDHDRFINDKHVSIRRNPSDQGDEGVCYAHATAAEIHMALLRIVDREGGYPTIEAIRDRILAVYPARLGGQPTARVLEEAAKWYRPLRFREVDEDGSRQAVLRRLPVLTTFRLTKAG</sequence>
<reference evidence="1" key="1">
    <citation type="journal article" date="2023" name="Mol. Phylogenet. Evol.">
        <title>Genome-scale phylogeny and comparative genomics of the fungal order Sordariales.</title>
        <authorList>
            <person name="Hensen N."/>
            <person name="Bonometti L."/>
            <person name="Westerberg I."/>
            <person name="Brannstrom I.O."/>
            <person name="Guillou S."/>
            <person name="Cros-Aarteil S."/>
            <person name="Calhoun S."/>
            <person name="Haridas S."/>
            <person name="Kuo A."/>
            <person name="Mondo S."/>
            <person name="Pangilinan J."/>
            <person name="Riley R."/>
            <person name="LaButti K."/>
            <person name="Andreopoulos B."/>
            <person name="Lipzen A."/>
            <person name="Chen C."/>
            <person name="Yan M."/>
            <person name="Daum C."/>
            <person name="Ng V."/>
            <person name="Clum A."/>
            <person name="Steindorff A."/>
            <person name="Ohm R.A."/>
            <person name="Martin F."/>
            <person name="Silar P."/>
            <person name="Natvig D.O."/>
            <person name="Lalanne C."/>
            <person name="Gautier V."/>
            <person name="Ament-Velasquez S.L."/>
            <person name="Kruys A."/>
            <person name="Hutchinson M.I."/>
            <person name="Powell A.J."/>
            <person name="Barry K."/>
            <person name="Miller A.N."/>
            <person name="Grigoriev I.V."/>
            <person name="Debuchy R."/>
            <person name="Gladieux P."/>
            <person name="Hiltunen Thoren M."/>
            <person name="Johannesson H."/>
        </authorList>
    </citation>
    <scope>NUCLEOTIDE SEQUENCE</scope>
    <source>
        <strain evidence="1">CBS 232.78</strain>
    </source>
</reference>
<keyword evidence="2" id="KW-1185">Reference proteome</keyword>
<evidence type="ECO:0000313" key="1">
    <source>
        <dbReference type="EMBL" id="KAK3386422.1"/>
    </source>
</evidence>